<protein>
    <submittedName>
        <fullName evidence="1">Uncharacterized protein</fullName>
    </submittedName>
</protein>
<reference evidence="1" key="1">
    <citation type="submission" date="2019-08" db="EMBL/GenBank/DDBJ databases">
        <title>Genome sequence of Clostridiales bacterium MT110.</title>
        <authorList>
            <person name="Cao J."/>
        </authorList>
    </citation>
    <scope>NUCLEOTIDE SEQUENCE</scope>
    <source>
        <strain evidence="1">MT110</strain>
    </source>
</reference>
<evidence type="ECO:0000313" key="2">
    <source>
        <dbReference type="Proteomes" id="UP000594014"/>
    </source>
</evidence>
<accession>A0ACD1ABU0</accession>
<dbReference type="Proteomes" id="UP000594014">
    <property type="component" value="Chromosome"/>
</dbReference>
<proteinExistence type="predicted"/>
<gene>
    <name evidence="1" type="ORF">FRZ06_10010</name>
</gene>
<name>A0ACD1ABU0_9FIRM</name>
<evidence type="ECO:0000313" key="1">
    <source>
        <dbReference type="EMBL" id="QOX63661.1"/>
    </source>
</evidence>
<dbReference type="EMBL" id="CP042469">
    <property type="protein sequence ID" value="QOX63661.1"/>
    <property type="molecule type" value="Genomic_DNA"/>
</dbReference>
<sequence length="377" mass="40311">MSKLTGNYKFIMPELTDSPPDITVMNSNWQEIDAKLKEQDENNSEAKNLISIRPTMTTTDLAYYVNTTTGNDSNSGLASGIAFKTLQKAIDSIPPIVNHTITINVVEGTYNEDVLCEGFTGKGRIYINGDTRVSTSRSVKSISCGNSAIYITITGFNVIGRNSSAAAINMSRISYFVVNYCNIVSNDLMAIGIAAYSSKGIVTNCTISTKLHGVYAWASDVISDTNTGTSNNYALTSVRSSVLSKTGSQPSGAEYKDGGMVVDLSGVPSGTLPTSGGTLSGPLGIVKVAPVIALDDTVSGLSGRLFETGGYTYLRTYKNESQYTQFALGQYSQPVHDLLQLYKLGSSVYRVYHEGNITMSTVAPISALAEGAQHQVY</sequence>
<keyword evidence="2" id="KW-1185">Reference proteome</keyword>
<organism evidence="1 2">
    <name type="scientific">Anoxybacterium hadale</name>
    <dbReference type="NCBI Taxonomy" id="3408580"/>
    <lineage>
        <taxon>Bacteria</taxon>
        <taxon>Bacillati</taxon>
        <taxon>Bacillota</taxon>
        <taxon>Clostridia</taxon>
        <taxon>Peptostreptococcales</taxon>
        <taxon>Anaerovoracaceae</taxon>
        <taxon>Anoxybacterium</taxon>
    </lineage>
</organism>